<proteinExistence type="predicted"/>
<keyword evidence="1" id="KW-0732">Signal</keyword>
<dbReference type="EMBL" id="BRYB01003516">
    <property type="protein sequence ID" value="GMI38085.1"/>
    <property type="molecule type" value="Genomic_DNA"/>
</dbReference>
<name>A0ABQ6N1M4_9STRA</name>
<evidence type="ECO:0000313" key="2">
    <source>
        <dbReference type="EMBL" id="GMI38085.1"/>
    </source>
</evidence>
<gene>
    <name evidence="2" type="ORF">TeGR_g1511</name>
</gene>
<organism evidence="2 3">
    <name type="scientific">Tetraparma gracilis</name>
    <dbReference type="NCBI Taxonomy" id="2962635"/>
    <lineage>
        <taxon>Eukaryota</taxon>
        <taxon>Sar</taxon>
        <taxon>Stramenopiles</taxon>
        <taxon>Ochrophyta</taxon>
        <taxon>Bolidophyceae</taxon>
        <taxon>Parmales</taxon>
        <taxon>Triparmaceae</taxon>
        <taxon>Tetraparma</taxon>
    </lineage>
</organism>
<feature type="signal peptide" evidence="1">
    <location>
        <begin position="1"/>
        <end position="17"/>
    </location>
</feature>
<evidence type="ECO:0000313" key="3">
    <source>
        <dbReference type="Proteomes" id="UP001165060"/>
    </source>
</evidence>
<sequence length="236" mass="25640">MALHLLALALLLWLLLAAPCAPLSSPLLSGATSRVPPSFSSPVSPSAAFEAIADLPIFSPGASSPTTLSTVLSLSQATPKASELLLRLMHEPRLYDNPQLSVACVSIGTPEKALLVCENLGIDKDLLYVDPEADVHRKLGLEKSIQSTFLSPQTPLAMKKILVDDFAKSKTLRSVLAKWIRPENKLLVLPPDKTQAYNQGGALLFDGDRRLRRAHYDRATGDHAEFQWIVDGLNEL</sequence>
<accession>A0ABQ6N1M4</accession>
<feature type="chain" id="PRO_5046653438" evidence="1">
    <location>
        <begin position="18"/>
        <end position="236"/>
    </location>
</feature>
<dbReference type="InterPro" id="IPR032801">
    <property type="entry name" value="PXL2A/B/C"/>
</dbReference>
<protein>
    <submittedName>
        <fullName evidence="2">Uncharacterized protein</fullName>
    </submittedName>
</protein>
<dbReference type="Pfam" id="PF13911">
    <property type="entry name" value="AhpC-TSA_2"/>
    <property type="match status" value="1"/>
</dbReference>
<keyword evidence="3" id="KW-1185">Reference proteome</keyword>
<reference evidence="2 3" key="1">
    <citation type="journal article" date="2023" name="Commun. Biol.">
        <title>Genome analysis of Parmales, the sister group of diatoms, reveals the evolutionary specialization of diatoms from phago-mixotrophs to photoautotrophs.</title>
        <authorList>
            <person name="Ban H."/>
            <person name="Sato S."/>
            <person name="Yoshikawa S."/>
            <person name="Yamada K."/>
            <person name="Nakamura Y."/>
            <person name="Ichinomiya M."/>
            <person name="Sato N."/>
            <person name="Blanc-Mathieu R."/>
            <person name="Endo H."/>
            <person name="Kuwata A."/>
            <person name="Ogata H."/>
        </authorList>
    </citation>
    <scope>NUCLEOTIDE SEQUENCE [LARGE SCALE GENOMIC DNA]</scope>
</reference>
<dbReference type="Proteomes" id="UP001165060">
    <property type="component" value="Unassembled WGS sequence"/>
</dbReference>
<evidence type="ECO:0000256" key="1">
    <source>
        <dbReference type="SAM" id="SignalP"/>
    </source>
</evidence>
<comment type="caution">
    <text evidence="2">The sequence shown here is derived from an EMBL/GenBank/DDBJ whole genome shotgun (WGS) entry which is preliminary data.</text>
</comment>